<organism evidence="2 3">
    <name type="scientific">Rickenella mellea</name>
    <dbReference type="NCBI Taxonomy" id="50990"/>
    <lineage>
        <taxon>Eukaryota</taxon>
        <taxon>Fungi</taxon>
        <taxon>Dikarya</taxon>
        <taxon>Basidiomycota</taxon>
        <taxon>Agaricomycotina</taxon>
        <taxon>Agaricomycetes</taxon>
        <taxon>Hymenochaetales</taxon>
        <taxon>Rickenellaceae</taxon>
        <taxon>Rickenella</taxon>
    </lineage>
</organism>
<feature type="compositionally biased region" description="Basic and acidic residues" evidence="1">
    <location>
        <begin position="16"/>
        <end position="28"/>
    </location>
</feature>
<feature type="compositionally biased region" description="Basic residues" evidence="1">
    <location>
        <begin position="193"/>
        <end position="203"/>
    </location>
</feature>
<accession>A0A4Y7PG93</accession>
<evidence type="ECO:0000313" key="3">
    <source>
        <dbReference type="Proteomes" id="UP000294933"/>
    </source>
</evidence>
<keyword evidence="3" id="KW-1185">Reference proteome</keyword>
<feature type="compositionally biased region" description="Polar residues" evidence="1">
    <location>
        <begin position="211"/>
        <end position="227"/>
    </location>
</feature>
<evidence type="ECO:0000313" key="2">
    <source>
        <dbReference type="EMBL" id="TDL14335.1"/>
    </source>
</evidence>
<protein>
    <submittedName>
        <fullName evidence="2">Uncharacterized protein</fullName>
    </submittedName>
</protein>
<feature type="region of interest" description="Disordered" evidence="1">
    <location>
        <begin position="97"/>
        <end position="291"/>
    </location>
</feature>
<dbReference type="Proteomes" id="UP000294933">
    <property type="component" value="Unassembled WGS sequence"/>
</dbReference>
<dbReference type="AlphaFoldDB" id="A0A4Y7PG93"/>
<feature type="compositionally biased region" description="Low complexity" evidence="1">
    <location>
        <begin position="1"/>
        <end position="10"/>
    </location>
</feature>
<feature type="region of interest" description="Disordered" evidence="1">
    <location>
        <begin position="1"/>
        <end position="33"/>
    </location>
</feature>
<reference evidence="2 3" key="1">
    <citation type="submission" date="2018-06" db="EMBL/GenBank/DDBJ databases">
        <title>A transcriptomic atlas of mushroom development highlights an independent origin of complex multicellularity.</title>
        <authorList>
            <consortium name="DOE Joint Genome Institute"/>
            <person name="Krizsan K."/>
            <person name="Almasi E."/>
            <person name="Merenyi Z."/>
            <person name="Sahu N."/>
            <person name="Viragh M."/>
            <person name="Koszo T."/>
            <person name="Mondo S."/>
            <person name="Kiss B."/>
            <person name="Balint B."/>
            <person name="Kues U."/>
            <person name="Barry K."/>
            <person name="Hegedus J.C."/>
            <person name="Henrissat B."/>
            <person name="Johnson J."/>
            <person name="Lipzen A."/>
            <person name="Ohm R."/>
            <person name="Nagy I."/>
            <person name="Pangilinan J."/>
            <person name="Yan J."/>
            <person name="Xiong Y."/>
            <person name="Grigoriev I.V."/>
            <person name="Hibbett D.S."/>
            <person name="Nagy L.G."/>
        </authorList>
    </citation>
    <scope>NUCLEOTIDE SEQUENCE [LARGE SCALE GENOMIC DNA]</scope>
    <source>
        <strain evidence="2 3">SZMC22713</strain>
    </source>
</reference>
<gene>
    <name evidence="2" type="ORF">BD410DRAFT_846122</name>
</gene>
<proteinExistence type="predicted"/>
<sequence>MSPSTTTSSVSRRHPRPVDHPQHRENIPKDVGYQNLQFLRPFRASMDGIEGGDHREDLSEETMALATVSGEGSQDPSFDNHHQERVPTHLFSMRAAQAPTATNSHSSRQPIRHLLPYTGPSAPAAPASPASPPSPRMGVQTYPFDLRGESRSPPPPPPAPPPPPPSSRTSAQTTPFDVRGQPQLRQHQDHYQHFSHLHARVRNHAPPPPSSRTAMKPSQYNSLSHHNTTTTPPQPPPQPAQSSRMAPSLPSSRTGTQSHPFAIRGQPRSPPVPPKPPHPPPSPRIGANELV</sequence>
<evidence type="ECO:0000256" key="1">
    <source>
        <dbReference type="SAM" id="MobiDB-lite"/>
    </source>
</evidence>
<dbReference type="VEuPathDB" id="FungiDB:BD410DRAFT_846122"/>
<feature type="compositionally biased region" description="Pro residues" evidence="1">
    <location>
        <begin position="268"/>
        <end position="283"/>
    </location>
</feature>
<dbReference type="EMBL" id="ML170352">
    <property type="protein sequence ID" value="TDL14335.1"/>
    <property type="molecule type" value="Genomic_DNA"/>
</dbReference>
<feature type="compositionally biased region" description="Polar residues" evidence="1">
    <location>
        <begin position="99"/>
        <end position="109"/>
    </location>
</feature>
<name>A0A4Y7PG93_9AGAM</name>
<feature type="region of interest" description="Disordered" evidence="1">
    <location>
        <begin position="47"/>
        <end position="82"/>
    </location>
</feature>
<feature type="compositionally biased region" description="Pro residues" evidence="1">
    <location>
        <begin position="152"/>
        <end position="166"/>
    </location>
</feature>
<feature type="compositionally biased region" description="Polar residues" evidence="1">
    <location>
        <begin position="240"/>
        <end position="259"/>
    </location>
</feature>